<keyword evidence="7" id="KW-1185">Reference proteome</keyword>
<evidence type="ECO:0000256" key="4">
    <source>
        <dbReference type="ARBA" id="ARBA00023163"/>
    </source>
</evidence>
<name>A0A183BA83_9TREM</name>
<reference evidence="6 7" key="2">
    <citation type="submission" date="2018-11" db="EMBL/GenBank/DDBJ databases">
        <authorList>
            <consortium name="Pathogen Informatics"/>
        </authorList>
    </citation>
    <scope>NUCLEOTIDE SEQUENCE [LARGE SCALE GENOMIC DNA]</scope>
    <source>
        <strain evidence="6 7">Egypt</strain>
    </source>
</reference>
<dbReference type="GO" id="GO:0016592">
    <property type="term" value="C:mediator complex"/>
    <property type="evidence" value="ECO:0007669"/>
    <property type="project" value="InterPro"/>
</dbReference>
<dbReference type="WBParaSite" id="ECPE_0001616101-mRNA-1">
    <property type="protein sequence ID" value="ECPE_0001616101-mRNA-1"/>
    <property type="gene ID" value="ECPE_0001616101"/>
</dbReference>
<dbReference type="Proteomes" id="UP000272942">
    <property type="component" value="Unassembled WGS sequence"/>
</dbReference>
<protein>
    <submittedName>
        <fullName evidence="8">UDENN domain-containing protein</fullName>
    </submittedName>
</protein>
<gene>
    <name evidence="6" type="ORF">ECPE_LOCUS16118</name>
</gene>
<dbReference type="InterPro" id="IPR019313">
    <property type="entry name" value="Mediator_Med17"/>
</dbReference>
<dbReference type="GO" id="GO:0003712">
    <property type="term" value="F:transcription coregulator activity"/>
    <property type="evidence" value="ECO:0007669"/>
    <property type="project" value="InterPro"/>
</dbReference>
<dbReference type="EMBL" id="UZAN01063018">
    <property type="protein sequence ID" value="VDP93390.1"/>
    <property type="molecule type" value="Genomic_DNA"/>
</dbReference>
<evidence type="ECO:0000256" key="2">
    <source>
        <dbReference type="ARBA" id="ARBA00005635"/>
    </source>
</evidence>
<dbReference type="GO" id="GO:0006357">
    <property type="term" value="P:regulation of transcription by RNA polymerase II"/>
    <property type="evidence" value="ECO:0007669"/>
    <property type="project" value="InterPro"/>
</dbReference>
<sequence>MHPYDQASRMASAEEALLTVFSWRCFPTKIMPGPNPQLLIPIEALCEYDVQEISLDGRELLEKPPTPAEHFQKILNRIDFSKTYDDKSVAQADRTETDKRSLEHVSPKLWASVREATRYGGNIFLIIHFSMALTEINAFIDILAVIKEGRYLSVFPVASEQPEPNWSLVLAGKKRALSTAAEILLKGTERLRRRYSELADARSRISASATGDRKKSTQGGSFHKTLMQLRQEWRLKLHQNTILGDVSLRPIGSRFRESGNFEVRESDLLARQKPGSDATASDFGGSVDVSAIFSLISSEPFVIQNALPLIRFPCLLVLLSLPV</sequence>
<proteinExistence type="inferred from homology"/>
<evidence type="ECO:0000256" key="1">
    <source>
        <dbReference type="ARBA" id="ARBA00004123"/>
    </source>
</evidence>
<keyword evidence="5" id="KW-0539">Nucleus</keyword>
<evidence type="ECO:0000313" key="6">
    <source>
        <dbReference type="EMBL" id="VDP93390.1"/>
    </source>
</evidence>
<keyword evidence="3" id="KW-0805">Transcription regulation</keyword>
<keyword evidence="4" id="KW-0804">Transcription</keyword>
<dbReference type="PANTHER" id="PTHR13114:SF7">
    <property type="entry name" value="MEDIATOR OF RNA POLYMERASE II TRANSCRIPTION SUBUNIT 17"/>
    <property type="match status" value="1"/>
</dbReference>
<organism evidence="8">
    <name type="scientific">Echinostoma caproni</name>
    <dbReference type="NCBI Taxonomy" id="27848"/>
    <lineage>
        <taxon>Eukaryota</taxon>
        <taxon>Metazoa</taxon>
        <taxon>Spiralia</taxon>
        <taxon>Lophotrochozoa</taxon>
        <taxon>Platyhelminthes</taxon>
        <taxon>Trematoda</taxon>
        <taxon>Digenea</taxon>
        <taxon>Plagiorchiida</taxon>
        <taxon>Echinostomata</taxon>
        <taxon>Echinostomatoidea</taxon>
        <taxon>Echinostomatidae</taxon>
        <taxon>Echinostoma</taxon>
    </lineage>
</organism>
<evidence type="ECO:0000313" key="7">
    <source>
        <dbReference type="Proteomes" id="UP000272942"/>
    </source>
</evidence>
<dbReference type="PANTHER" id="PTHR13114">
    <property type="entry name" value="MEDIATOR OF RNA POLYMERASE II TRANSCRIPTION SUBUNIT 17"/>
    <property type="match status" value="1"/>
</dbReference>
<evidence type="ECO:0000313" key="8">
    <source>
        <dbReference type="WBParaSite" id="ECPE_0001616101-mRNA-1"/>
    </source>
</evidence>
<evidence type="ECO:0000256" key="5">
    <source>
        <dbReference type="ARBA" id="ARBA00023242"/>
    </source>
</evidence>
<dbReference type="AlphaFoldDB" id="A0A183BA83"/>
<evidence type="ECO:0000256" key="3">
    <source>
        <dbReference type="ARBA" id="ARBA00023015"/>
    </source>
</evidence>
<dbReference type="OrthoDB" id="10058398at2759"/>
<dbReference type="GO" id="GO:0070847">
    <property type="term" value="C:core mediator complex"/>
    <property type="evidence" value="ECO:0007669"/>
    <property type="project" value="TreeGrafter"/>
</dbReference>
<comment type="subcellular location">
    <subcellularLocation>
        <location evidence="1">Nucleus</location>
    </subcellularLocation>
</comment>
<reference evidence="8" key="1">
    <citation type="submission" date="2016-06" db="UniProtKB">
        <authorList>
            <consortium name="WormBaseParasite"/>
        </authorList>
    </citation>
    <scope>IDENTIFICATION</scope>
</reference>
<accession>A0A183BA83</accession>
<comment type="similarity">
    <text evidence="2">Belongs to the Mediator complex subunit 17 family.</text>
</comment>